<evidence type="ECO:0000313" key="1">
    <source>
        <dbReference type="EMBL" id="MFD1481477.1"/>
    </source>
</evidence>
<gene>
    <name evidence="1" type="ORF">ACFQ5P_09225</name>
</gene>
<dbReference type="RefSeq" id="WP_165571204.1">
    <property type="nucleotide sequence ID" value="NZ_CBCSAJ010000064.1"/>
</dbReference>
<keyword evidence="2" id="KW-1185">Reference proteome</keyword>
<proteinExistence type="predicted"/>
<name>A0ABW4DUQ3_9RHOB</name>
<reference evidence="2" key="1">
    <citation type="journal article" date="2019" name="Int. J. Syst. Evol. Microbiol.">
        <title>The Global Catalogue of Microorganisms (GCM) 10K type strain sequencing project: providing services to taxonomists for standard genome sequencing and annotation.</title>
        <authorList>
            <consortium name="The Broad Institute Genomics Platform"/>
            <consortium name="The Broad Institute Genome Sequencing Center for Infectious Disease"/>
            <person name="Wu L."/>
            <person name="Ma J."/>
        </authorList>
    </citation>
    <scope>NUCLEOTIDE SEQUENCE [LARGE SCALE GENOMIC DNA]</scope>
    <source>
        <strain evidence="2">CCM 8875</strain>
    </source>
</reference>
<evidence type="ECO:0000313" key="2">
    <source>
        <dbReference type="Proteomes" id="UP001597302"/>
    </source>
</evidence>
<comment type="caution">
    <text evidence="1">The sequence shown here is derived from an EMBL/GenBank/DDBJ whole genome shotgun (WGS) entry which is preliminary data.</text>
</comment>
<accession>A0ABW4DUQ3</accession>
<sequence length="80" mass="8968">MADAKQGRTGLETNVLVRFLVQGDVEQGKAAQDLIATFTERNVGFLCREVPIELVWVLERAYDLQCADITLSTWIDKGLK</sequence>
<organism evidence="1 2">
    <name type="scientific">Paracoccus nototheniae</name>
    <dbReference type="NCBI Taxonomy" id="2489002"/>
    <lineage>
        <taxon>Bacteria</taxon>
        <taxon>Pseudomonadati</taxon>
        <taxon>Pseudomonadota</taxon>
        <taxon>Alphaproteobacteria</taxon>
        <taxon>Rhodobacterales</taxon>
        <taxon>Paracoccaceae</taxon>
        <taxon>Paracoccus</taxon>
    </lineage>
</organism>
<protein>
    <submittedName>
        <fullName evidence="1">Type II toxin-antitoxin system VapC family toxin</fullName>
    </submittedName>
</protein>
<dbReference type="Proteomes" id="UP001597302">
    <property type="component" value="Unassembled WGS sequence"/>
</dbReference>
<dbReference type="EMBL" id="JBHTOQ010000022">
    <property type="protein sequence ID" value="MFD1481477.1"/>
    <property type="molecule type" value="Genomic_DNA"/>
</dbReference>